<dbReference type="SUPFAM" id="SSF53098">
    <property type="entry name" value="Ribonuclease H-like"/>
    <property type="match status" value="1"/>
</dbReference>
<evidence type="ECO:0000313" key="3">
    <source>
        <dbReference type="EMBL" id="PTB37476.1"/>
    </source>
</evidence>
<dbReference type="OrthoDB" id="3548481at2759"/>
<dbReference type="GO" id="GO:0003676">
    <property type="term" value="F:nucleic acid binding"/>
    <property type="evidence" value="ECO:0007669"/>
    <property type="project" value="InterPro"/>
</dbReference>
<dbReference type="InterPro" id="IPR002156">
    <property type="entry name" value="RNaseH_domain"/>
</dbReference>
<sequence>MATGHSVVIFSDSTSALEQVRKLREKEAVTNAQVISDPIIRKLVTRSQYLHRIGVRVELRWVPGHSGVEGNLRADAAALQAAKAQDMSVHIDEGLRLIELEAISKTTNKQPPSPERQQKEKPATKKETY</sequence>
<dbReference type="GO" id="GO:0004523">
    <property type="term" value="F:RNA-DNA hybrid ribonuclease activity"/>
    <property type="evidence" value="ECO:0007669"/>
    <property type="project" value="InterPro"/>
</dbReference>
<gene>
    <name evidence="3" type="ORF">M441DRAFT_147770</name>
</gene>
<dbReference type="PROSITE" id="PS50879">
    <property type="entry name" value="RNASE_H_1"/>
    <property type="match status" value="1"/>
</dbReference>
<proteinExistence type="predicted"/>
<evidence type="ECO:0000256" key="1">
    <source>
        <dbReference type="SAM" id="MobiDB-lite"/>
    </source>
</evidence>
<dbReference type="EMBL" id="KZ679267">
    <property type="protein sequence ID" value="PTB37476.1"/>
    <property type="molecule type" value="Genomic_DNA"/>
</dbReference>
<dbReference type="STRING" id="1042311.A0A2T3YY56"/>
<evidence type="ECO:0000259" key="2">
    <source>
        <dbReference type="PROSITE" id="PS50879"/>
    </source>
</evidence>
<name>A0A2T3YY56_TRIA4</name>
<organism evidence="3 4">
    <name type="scientific">Trichoderma asperellum (strain ATCC 204424 / CBS 433.97 / NBRC 101777)</name>
    <dbReference type="NCBI Taxonomy" id="1042311"/>
    <lineage>
        <taxon>Eukaryota</taxon>
        <taxon>Fungi</taxon>
        <taxon>Dikarya</taxon>
        <taxon>Ascomycota</taxon>
        <taxon>Pezizomycotina</taxon>
        <taxon>Sordariomycetes</taxon>
        <taxon>Hypocreomycetidae</taxon>
        <taxon>Hypocreales</taxon>
        <taxon>Hypocreaceae</taxon>
        <taxon>Trichoderma</taxon>
    </lineage>
</organism>
<dbReference type="InterPro" id="IPR012337">
    <property type="entry name" value="RNaseH-like_sf"/>
</dbReference>
<protein>
    <recommendedName>
        <fullName evidence="2">RNase H type-1 domain-containing protein</fullName>
    </recommendedName>
</protein>
<feature type="compositionally biased region" description="Basic and acidic residues" evidence="1">
    <location>
        <begin position="116"/>
        <end position="129"/>
    </location>
</feature>
<reference evidence="3 4" key="1">
    <citation type="submission" date="2016-07" db="EMBL/GenBank/DDBJ databases">
        <title>Multiple horizontal gene transfer events from other fungi enriched the ability of initially mycotrophic Trichoderma (Ascomycota) to feed on dead plant biomass.</title>
        <authorList>
            <consortium name="DOE Joint Genome Institute"/>
            <person name="Aerts A."/>
            <person name="Atanasova L."/>
            <person name="Chenthamara K."/>
            <person name="Zhang J."/>
            <person name="Grujic M."/>
            <person name="Henrissat B."/>
            <person name="Kuo A."/>
            <person name="Salamov A."/>
            <person name="Lipzen A."/>
            <person name="Labutti K."/>
            <person name="Barry K."/>
            <person name="Miao Y."/>
            <person name="Rahimi M.J."/>
            <person name="Shen Q."/>
            <person name="Grigoriev I.V."/>
            <person name="Kubicek C.P."/>
            <person name="Druzhinina I.S."/>
        </authorList>
    </citation>
    <scope>NUCLEOTIDE SEQUENCE [LARGE SCALE GENOMIC DNA]</scope>
    <source>
        <strain evidence="3 4">CBS 433.97</strain>
    </source>
</reference>
<feature type="domain" description="RNase H type-1" evidence="2">
    <location>
        <begin position="1"/>
        <end position="83"/>
    </location>
</feature>
<dbReference type="Proteomes" id="UP000240493">
    <property type="component" value="Unassembled WGS sequence"/>
</dbReference>
<dbReference type="InterPro" id="IPR036397">
    <property type="entry name" value="RNaseH_sf"/>
</dbReference>
<evidence type="ECO:0000313" key="4">
    <source>
        <dbReference type="Proteomes" id="UP000240493"/>
    </source>
</evidence>
<dbReference type="Gene3D" id="3.30.420.10">
    <property type="entry name" value="Ribonuclease H-like superfamily/Ribonuclease H"/>
    <property type="match status" value="1"/>
</dbReference>
<dbReference type="Pfam" id="PF00075">
    <property type="entry name" value="RNase_H"/>
    <property type="match status" value="1"/>
</dbReference>
<dbReference type="AlphaFoldDB" id="A0A2T3YY56"/>
<keyword evidence="4" id="KW-1185">Reference proteome</keyword>
<feature type="region of interest" description="Disordered" evidence="1">
    <location>
        <begin position="102"/>
        <end position="129"/>
    </location>
</feature>
<accession>A0A2T3YY56</accession>